<proteinExistence type="predicted"/>
<evidence type="ECO:0000313" key="2">
    <source>
        <dbReference type="EMBL" id="RKT46059.1"/>
    </source>
</evidence>
<accession>A0A495ULV5</accession>
<evidence type="ECO:0000313" key="3">
    <source>
        <dbReference type="Proteomes" id="UP000274556"/>
    </source>
</evidence>
<dbReference type="EMBL" id="RBXL01000002">
    <property type="protein sequence ID" value="RKT38059.1"/>
    <property type="molecule type" value="Genomic_DNA"/>
</dbReference>
<protein>
    <submittedName>
        <fullName evidence="1">Uncharacterized protein</fullName>
    </submittedName>
</protein>
<reference evidence="1 3" key="1">
    <citation type="submission" date="2018-10" db="EMBL/GenBank/DDBJ databases">
        <title>Genomic Encyclopedia of Archaeal and Bacterial Type Strains, Phase II (KMG-II): from individual species to whole genera.</title>
        <authorList>
            <person name="Goeker M."/>
        </authorList>
    </citation>
    <scope>NUCLEOTIDE SEQUENCE [LARGE SCALE GENOMIC DNA]</scope>
    <source>
        <strain evidence="1 3">DSM 235</strain>
    </source>
</reference>
<keyword evidence="3" id="KW-1185">Reference proteome</keyword>
<dbReference type="EMBL" id="RBXL01000001">
    <property type="protein sequence ID" value="RKT46059.1"/>
    <property type="molecule type" value="Genomic_DNA"/>
</dbReference>
<gene>
    <name evidence="2" type="ORF">BDD21_3554</name>
    <name evidence="1" type="ORF">BDD21_5586</name>
</gene>
<sequence length="101" mass="11441">MGLSPEDPESETLIRACWTTWNAVVFADFVGRTDFLDALLDPTRSSPASVILVKTLVERKRSRRFAADDRVIGDYKIRLVDGEVRLWAEARNPYPKDQTAS</sequence>
<dbReference type="Proteomes" id="UP000274556">
    <property type="component" value="Unassembled WGS sequence"/>
</dbReference>
<dbReference type="AlphaFoldDB" id="A0A495ULV5"/>
<evidence type="ECO:0000313" key="1">
    <source>
        <dbReference type="EMBL" id="RKT38059.1"/>
    </source>
</evidence>
<organism evidence="1 3">
    <name type="scientific">Thiocapsa rosea</name>
    <dbReference type="NCBI Taxonomy" id="69360"/>
    <lineage>
        <taxon>Bacteria</taxon>
        <taxon>Pseudomonadati</taxon>
        <taxon>Pseudomonadota</taxon>
        <taxon>Gammaproteobacteria</taxon>
        <taxon>Chromatiales</taxon>
        <taxon>Chromatiaceae</taxon>
        <taxon>Thiocapsa</taxon>
    </lineage>
</organism>
<name>A0A495ULV5_9GAMM</name>
<comment type="caution">
    <text evidence="1">The sequence shown here is derived from an EMBL/GenBank/DDBJ whole genome shotgun (WGS) entry which is preliminary data.</text>
</comment>